<protein>
    <submittedName>
        <fullName evidence="2">Uncharacterized protein</fullName>
    </submittedName>
</protein>
<reference evidence="2 3" key="1">
    <citation type="submission" date="2015-09" db="EMBL/GenBank/DDBJ databases">
        <title>Aphanizomenon flos-aquae WA102.</title>
        <authorList>
            <person name="Driscoll C."/>
        </authorList>
    </citation>
    <scope>NUCLEOTIDE SEQUENCE [LARGE SCALE GENOMIC DNA]</scope>
    <source>
        <strain evidence="2">WA102</strain>
    </source>
</reference>
<comment type="caution">
    <text evidence="2">The sequence shown here is derived from an EMBL/GenBank/DDBJ whole genome shotgun (WGS) entry which is preliminary data.</text>
</comment>
<dbReference type="EMBL" id="LJOW01000792">
    <property type="protein sequence ID" value="OBQ32510.1"/>
    <property type="molecule type" value="Genomic_DNA"/>
</dbReference>
<feature type="region of interest" description="Disordered" evidence="1">
    <location>
        <begin position="85"/>
        <end position="105"/>
    </location>
</feature>
<proteinExistence type="predicted"/>
<sequence>NLKTAAAMAAAADGLWDARGGDAPLCAAAALRPHRSSTPASGSDGGKKADRRRSPAPFKKYQNPTNGKCLFHNFYGARATKCTKPRNWTENKKDPSRKRLRESPVSTKKSLPDIWSFRKIKPDPVGKDMAVAVAITFSGSLTAASFFGWRLSSFPTNCTVWCTWLLLLHKSYGTNIFRCSDSDIF</sequence>
<evidence type="ECO:0000313" key="2">
    <source>
        <dbReference type="EMBL" id="OBQ32510.1"/>
    </source>
</evidence>
<dbReference type="AlphaFoldDB" id="A0A1B7W5X5"/>
<feature type="region of interest" description="Disordered" evidence="1">
    <location>
        <begin position="30"/>
        <end position="64"/>
    </location>
</feature>
<accession>A0A1B7W5X5</accession>
<gene>
    <name evidence="2" type="ORF">AN484_27900</name>
</gene>
<dbReference type="Proteomes" id="UP000092093">
    <property type="component" value="Unassembled WGS sequence"/>
</dbReference>
<evidence type="ECO:0000313" key="3">
    <source>
        <dbReference type="Proteomes" id="UP000092093"/>
    </source>
</evidence>
<evidence type="ECO:0000256" key="1">
    <source>
        <dbReference type="SAM" id="MobiDB-lite"/>
    </source>
</evidence>
<organism evidence="2 3">
    <name type="scientific">Aphanizomenon flos-aquae WA102</name>
    <dbReference type="NCBI Taxonomy" id="1710896"/>
    <lineage>
        <taxon>Bacteria</taxon>
        <taxon>Bacillati</taxon>
        <taxon>Cyanobacteriota</taxon>
        <taxon>Cyanophyceae</taxon>
        <taxon>Nostocales</taxon>
        <taxon>Aphanizomenonaceae</taxon>
        <taxon>Aphanizomenon</taxon>
    </lineage>
</organism>
<name>A0A1B7W5X5_APHFL</name>
<feature type="non-terminal residue" evidence="2">
    <location>
        <position position="1"/>
    </location>
</feature>